<dbReference type="EMBL" id="CAJHUC010002411">
    <property type="protein sequence ID" value="CAD7703778.1"/>
    <property type="molecule type" value="Genomic_DNA"/>
</dbReference>
<dbReference type="InterPro" id="IPR052298">
    <property type="entry name" value="ZMYND10"/>
</dbReference>
<dbReference type="Proteomes" id="UP000708148">
    <property type="component" value="Unassembled WGS sequence"/>
</dbReference>
<organism evidence="1 2">
    <name type="scientific">Ostreobium quekettii</name>
    <dbReference type="NCBI Taxonomy" id="121088"/>
    <lineage>
        <taxon>Eukaryota</taxon>
        <taxon>Viridiplantae</taxon>
        <taxon>Chlorophyta</taxon>
        <taxon>core chlorophytes</taxon>
        <taxon>Ulvophyceae</taxon>
        <taxon>TCBD clade</taxon>
        <taxon>Bryopsidales</taxon>
        <taxon>Ostreobineae</taxon>
        <taxon>Ostreobiaceae</taxon>
        <taxon>Ostreobium</taxon>
    </lineage>
</organism>
<dbReference type="PANTHER" id="PTHR13244:SF7">
    <property type="entry name" value="ZINC FINGER MYND DOMAIN-CONTAINING PROTEIN 10"/>
    <property type="match status" value="1"/>
</dbReference>
<dbReference type="OrthoDB" id="432970at2759"/>
<dbReference type="PANTHER" id="PTHR13244">
    <property type="entry name" value="ZINC FINGER MYND DOMAIN CONTAINING PROTEIN 10"/>
    <property type="match status" value="1"/>
</dbReference>
<name>A0A8S1JCC9_9CHLO</name>
<accession>A0A8S1JCC9</accession>
<protein>
    <submittedName>
        <fullName evidence="1">Uncharacterized protein</fullName>
    </submittedName>
</protein>
<dbReference type="AlphaFoldDB" id="A0A8S1JCC9"/>
<reference evidence="1" key="1">
    <citation type="submission" date="2020-12" db="EMBL/GenBank/DDBJ databases">
        <authorList>
            <person name="Iha C."/>
        </authorList>
    </citation>
    <scope>NUCLEOTIDE SEQUENCE</scope>
</reference>
<sequence length="174" mass="20003">MGIRKHMNESLFDQLPVLKDLERRLDELALCAEQPSGDVQNARLILEQVPRVREQLLHRQDWEEVATNQQYLHFGEDGENMEAERMQSMLKYLDFMCNMEPGTKKGDSGRSSSLPVVKVEVRRREQGQLWTRFSEYSFEVDSEKDPEPLELSSQNGLNMVGSTVVQARTACGAR</sequence>
<evidence type="ECO:0000313" key="1">
    <source>
        <dbReference type="EMBL" id="CAD7703778.1"/>
    </source>
</evidence>
<comment type="caution">
    <text evidence="1">The sequence shown here is derived from an EMBL/GenBank/DDBJ whole genome shotgun (WGS) entry which is preliminary data.</text>
</comment>
<keyword evidence="2" id="KW-1185">Reference proteome</keyword>
<gene>
    <name evidence="1" type="ORF">OSTQU699_LOCUS9135</name>
</gene>
<dbReference type="GO" id="GO:0005737">
    <property type="term" value="C:cytoplasm"/>
    <property type="evidence" value="ECO:0007669"/>
    <property type="project" value="TreeGrafter"/>
</dbReference>
<evidence type="ECO:0000313" key="2">
    <source>
        <dbReference type="Proteomes" id="UP000708148"/>
    </source>
</evidence>
<proteinExistence type="predicted"/>